<feature type="coiled-coil region" evidence="1">
    <location>
        <begin position="50"/>
        <end position="87"/>
    </location>
</feature>
<protein>
    <recommendedName>
        <fullName evidence="4">PilN domain-containing protein</fullName>
    </recommendedName>
</protein>
<evidence type="ECO:0000256" key="2">
    <source>
        <dbReference type="SAM" id="Phobius"/>
    </source>
</evidence>
<evidence type="ECO:0000313" key="3">
    <source>
        <dbReference type="EMBL" id="KKN59376.1"/>
    </source>
</evidence>
<proteinExistence type="predicted"/>
<evidence type="ECO:0000256" key="1">
    <source>
        <dbReference type="SAM" id="Coils"/>
    </source>
</evidence>
<dbReference type="InterPro" id="IPR052534">
    <property type="entry name" value="Extracell_DNA_Util/SecSys_Comp"/>
</dbReference>
<organism evidence="3">
    <name type="scientific">marine sediment metagenome</name>
    <dbReference type="NCBI Taxonomy" id="412755"/>
    <lineage>
        <taxon>unclassified sequences</taxon>
        <taxon>metagenomes</taxon>
        <taxon>ecological metagenomes</taxon>
    </lineage>
</organism>
<dbReference type="PANTHER" id="PTHR40278">
    <property type="entry name" value="DNA UTILIZATION PROTEIN HOFN"/>
    <property type="match status" value="1"/>
</dbReference>
<accession>A0A0F9UDR1</accession>
<keyword evidence="2" id="KW-1133">Transmembrane helix</keyword>
<gene>
    <name evidence="3" type="ORF">LCGC14_0542700</name>
</gene>
<dbReference type="InterPro" id="IPR007813">
    <property type="entry name" value="PilN"/>
</dbReference>
<dbReference type="AlphaFoldDB" id="A0A0F9UDR1"/>
<sequence>MIRINLLKPEAKELPAEEARREIKPPKMSLIYLLVVFAVAALFFYQRSAINKERGLLEEAQTEKNKLSDILSKLEEAQELKSLFERKINLINQIKPRQQVAVRIMDELSKHIPYYVWLSEATYDKQKVHIKGRALSNNLIADYIYSLETSPYFFNVNLLSSTQRTSRDNQYLEFALNASYVAQPVAESLSGEDVSEVAK</sequence>
<keyword evidence="2" id="KW-0812">Transmembrane</keyword>
<feature type="transmembrane region" description="Helical" evidence="2">
    <location>
        <begin position="30"/>
        <end position="46"/>
    </location>
</feature>
<evidence type="ECO:0008006" key="4">
    <source>
        <dbReference type="Google" id="ProtNLM"/>
    </source>
</evidence>
<keyword evidence="2" id="KW-0472">Membrane</keyword>
<dbReference type="PANTHER" id="PTHR40278:SF1">
    <property type="entry name" value="DNA UTILIZATION PROTEIN HOFN"/>
    <property type="match status" value="1"/>
</dbReference>
<name>A0A0F9UDR1_9ZZZZ</name>
<keyword evidence="1" id="KW-0175">Coiled coil</keyword>
<dbReference type="EMBL" id="LAZR01000728">
    <property type="protein sequence ID" value="KKN59376.1"/>
    <property type="molecule type" value="Genomic_DNA"/>
</dbReference>
<comment type="caution">
    <text evidence="3">The sequence shown here is derived from an EMBL/GenBank/DDBJ whole genome shotgun (WGS) entry which is preliminary data.</text>
</comment>
<reference evidence="3" key="1">
    <citation type="journal article" date="2015" name="Nature">
        <title>Complex archaea that bridge the gap between prokaryotes and eukaryotes.</title>
        <authorList>
            <person name="Spang A."/>
            <person name="Saw J.H."/>
            <person name="Jorgensen S.L."/>
            <person name="Zaremba-Niedzwiedzka K."/>
            <person name="Martijn J."/>
            <person name="Lind A.E."/>
            <person name="van Eijk R."/>
            <person name="Schleper C."/>
            <person name="Guy L."/>
            <person name="Ettema T.J."/>
        </authorList>
    </citation>
    <scope>NUCLEOTIDE SEQUENCE</scope>
</reference>
<dbReference type="Pfam" id="PF05137">
    <property type="entry name" value="PilN"/>
    <property type="match status" value="1"/>
</dbReference>